<feature type="compositionally biased region" description="Polar residues" evidence="8">
    <location>
        <begin position="451"/>
        <end position="465"/>
    </location>
</feature>
<protein>
    <recommendedName>
        <fullName evidence="3">Protein VAC14 homolog</fullName>
    </recommendedName>
</protein>
<reference evidence="10" key="1">
    <citation type="submission" date="2022-08" db="UniProtKB">
        <authorList>
            <consortium name="EnsemblMetazoa"/>
        </authorList>
    </citation>
    <scope>IDENTIFICATION</scope>
    <source>
        <strain evidence="10">05x7-T-G4-1.051#20</strain>
    </source>
</reference>
<dbReference type="Pfam" id="PF11916">
    <property type="entry name" value="Vac14_Fig4_bd"/>
    <property type="match status" value="1"/>
</dbReference>
<organism evidence="10 11">
    <name type="scientific">Magallana gigas</name>
    <name type="common">Pacific oyster</name>
    <name type="synonym">Crassostrea gigas</name>
    <dbReference type="NCBI Taxonomy" id="29159"/>
    <lineage>
        <taxon>Eukaryota</taxon>
        <taxon>Metazoa</taxon>
        <taxon>Spiralia</taxon>
        <taxon>Lophotrochozoa</taxon>
        <taxon>Mollusca</taxon>
        <taxon>Bivalvia</taxon>
        <taxon>Autobranchia</taxon>
        <taxon>Pteriomorphia</taxon>
        <taxon>Ostreida</taxon>
        <taxon>Ostreoidea</taxon>
        <taxon>Ostreidae</taxon>
        <taxon>Magallana</taxon>
    </lineage>
</organism>
<dbReference type="Gene3D" id="1.25.10.10">
    <property type="entry name" value="Leucine-rich Repeat Variant"/>
    <property type="match status" value="2"/>
</dbReference>
<dbReference type="Pfam" id="PF12755">
    <property type="entry name" value="Vac14_Fab1_bd"/>
    <property type="match status" value="1"/>
</dbReference>
<keyword evidence="5" id="KW-0472">Membrane</keyword>
<dbReference type="AlphaFoldDB" id="A0A8W8KHC8"/>
<dbReference type="InterPro" id="IPR026825">
    <property type="entry name" value="Vac14"/>
</dbReference>
<evidence type="ECO:0000259" key="9">
    <source>
        <dbReference type="Pfam" id="PF11916"/>
    </source>
</evidence>
<keyword evidence="11" id="KW-1185">Reference proteome</keyword>
<comment type="similarity">
    <text evidence="2">Belongs to the VAC14 family.</text>
</comment>
<feature type="domain" description="Vacuolar protein 14 C-terminal Fig4-binding" evidence="9">
    <location>
        <begin position="507"/>
        <end position="681"/>
    </location>
</feature>
<dbReference type="InterPro" id="IPR021841">
    <property type="entry name" value="VAC14_Fig4p-bd"/>
</dbReference>
<accession>A0A8W8KHC8</accession>
<comment type="function">
    <text evidence="6">Scaffold protein component of the PI(3,5)P2 regulatory complex which regulates both the synthesis and turnover of phosphatidylinositol 3,5-bisphosphate (PtdIns(3,5)P2). Pentamerizes into a star-shaped structure and nucleates the assembly of the complex. The pentamer binds a single copy each of PIKFYVE and FIG4 and coordinates both PIKfyve kinase activity and FIG4 phosphatase activity, being required to maintain normal levels of phosphatidylinositol 3-phosphate (PtdIns(3)P) and phosphatidylinositol 5-phosphate (PtdIns(5)P). Plays a role in the biogenesis of endosome carrier vesicles (ECV) / multivesicular bodies (MVB) transport intermediates from early endosomes.</text>
</comment>
<feature type="region of interest" description="Disordered" evidence="8">
    <location>
        <begin position="451"/>
        <end position="477"/>
    </location>
</feature>
<comment type="subcellular location">
    <subcellularLocation>
        <location evidence="1">Endomembrane system</location>
    </subcellularLocation>
</comment>
<sequence>MNDKEYAPLSPQCVRNLNDKLYEKRKTGALEVERLVKEFVIANDPVKIRRILKVLGEDFALSNHPNARKGGAIGLAATAIGLGKESQHYVRELVQPVLSSFHDADSRVRYYACEALYNIVKVCRGFVLPYFNEIFVGISKLTSDTDQNVKNGTELLDRLIKDIVTESPSFDLMAFMPLLRDRIYAKNPEARQFIVSWITILDAVPDINMVVLLPEFLDGLFNILGDSNPEISKMCQNLLTEFLNGIKNSNSGVKYEGMANILIIHCNSPDDLIQYTAMTWLREFIGQAGRTMIQYTPGIINAVLPHLQGASDKQRNVAEAAKSLNDALKDLVSDIDDIPTVNEVKGQGFREQSEEGQNGLSSSCQLDVGEVISVICHILEGGNFGTKVAALQWLGHMLTKVPKRTFQNVDTFFPVLLQTLSDESEETLSDESEEVVLLDLEALAEISSNPAGLETKTATPANQGKTKTKDMPEGAGGGGETLNEYFSKFMAFLLELFKKDRQLLEPDERGYFIIRQLCQLLTAEDIFKSFSQIIVDEGDVGFACKIVQTLNTILLTSAELFELRTQLKNLDTQGSCALFCCLYKSWCHSPIATISLCYLTQNYHHASDLLQTFGDLEITVDFLKEIDKLVQLIESPIFAYLRLQLLDVQHNQDLIRSLYGLLMLLPQSEAFKLLRFRLDCIPHYQLLAMKEKPQSSKDPRPLVSKINFKELHQHFLQVQARHREARNKKMIKAAT</sequence>
<evidence type="ECO:0000256" key="3">
    <source>
        <dbReference type="ARBA" id="ARBA00013840"/>
    </source>
</evidence>
<keyword evidence="4" id="KW-0677">Repeat</keyword>
<dbReference type="PANTHER" id="PTHR16023">
    <property type="entry name" value="TAX1 BINDING PROTEIN-RELATED"/>
    <property type="match status" value="1"/>
</dbReference>
<evidence type="ECO:0000256" key="2">
    <source>
        <dbReference type="ARBA" id="ARBA00010225"/>
    </source>
</evidence>
<dbReference type="GO" id="GO:0010008">
    <property type="term" value="C:endosome membrane"/>
    <property type="evidence" value="ECO:0007669"/>
    <property type="project" value="TreeGrafter"/>
</dbReference>
<comment type="subunit">
    <text evidence="7">Forms pentamers. Component of the PI(3,5)P2 regulatory complex/PAS complex, at least composed of PIKFYVE, FIG4 and VAC14. VAC14 nucleates the assembly of the complex and serves as a scaffold by pentamerizing into a star-shaped structure, which can bind a single copy each of PIKFYVE and FIG4 and coordinates their activities. Interacts with NOS1.</text>
</comment>
<evidence type="ECO:0000313" key="11">
    <source>
        <dbReference type="Proteomes" id="UP000005408"/>
    </source>
</evidence>
<dbReference type="GO" id="GO:0070772">
    <property type="term" value="C:PAS complex"/>
    <property type="evidence" value="ECO:0007669"/>
    <property type="project" value="InterPro"/>
</dbReference>
<dbReference type="InterPro" id="IPR016024">
    <property type="entry name" value="ARM-type_fold"/>
</dbReference>
<evidence type="ECO:0000256" key="4">
    <source>
        <dbReference type="ARBA" id="ARBA00022737"/>
    </source>
</evidence>
<dbReference type="InterPro" id="IPR011989">
    <property type="entry name" value="ARM-like"/>
</dbReference>
<name>A0A8W8KHC8_MAGGI</name>
<dbReference type="EnsemblMetazoa" id="G23897.5">
    <property type="protein sequence ID" value="G23897.5:cds"/>
    <property type="gene ID" value="G23897"/>
</dbReference>
<dbReference type="GO" id="GO:0006661">
    <property type="term" value="P:phosphatidylinositol biosynthetic process"/>
    <property type="evidence" value="ECO:0007669"/>
    <property type="project" value="InterPro"/>
</dbReference>
<evidence type="ECO:0000256" key="5">
    <source>
        <dbReference type="ARBA" id="ARBA00023136"/>
    </source>
</evidence>
<dbReference type="Proteomes" id="UP000005408">
    <property type="component" value="Unassembled WGS sequence"/>
</dbReference>
<evidence type="ECO:0000256" key="6">
    <source>
        <dbReference type="ARBA" id="ARBA00045654"/>
    </source>
</evidence>
<dbReference type="PANTHER" id="PTHR16023:SF0">
    <property type="entry name" value="PROTEIN VAC14 HOMOLOG"/>
    <property type="match status" value="1"/>
</dbReference>
<evidence type="ECO:0000313" key="10">
    <source>
        <dbReference type="EnsemblMetazoa" id="G23897.5:cds"/>
    </source>
</evidence>
<evidence type="ECO:0000256" key="7">
    <source>
        <dbReference type="ARBA" id="ARBA00047092"/>
    </source>
</evidence>
<evidence type="ECO:0000256" key="8">
    <source>
        <dbReference type="SAM" id="MobiDB-lite"/>
    </source>
</evidence>
<evidence type="ECO:0000256" key="1">
    <source>
        <dbReference type="ARBA" id="ARBA00004308"/>
    </source>
</evidence>
<proteinExistence type="inferred from homology"/>
<dbReference type="SUPFAM" id="SSF48371">
    <property type="entry name" value="ARM repeat"/>
    <property type="match status" value="1"/>
</dbReference>